<dbReference type="GO" id="GO:0070403">
    <property type="term" value="F:NAD+ binding"/>
    <property type="evidence" value="ECO:0007669"/>
    <property type="project" value="InterPro"/>
</dbReference>
<sequence length="143" mass="17164">MSAIHKEIAQRCARRILDSEILIYFLGNGINIDIGAPEIRSYDDFWKEYPVFEKNKLYRADVLSHDFCQKSPELFWYYFGKEYHTYKNMKPNECYFKMLQIAEGLKRDNYYVFTTNYDEHVLEEGFPEDRVFEAHGNINTLQC</sequence>
<dbReference type="GO" id="GO:0005634">
    <property type="term" value="C:nucleus"/>
    <property type="evidence" value="ECO:0007669"/>
    <property type="project" value="TreeGrafter"/>
</dbReference>
<comment type="caution">
    <text evidence="2">The sequence shown here is derived from an EMBL/GenBank/DDBJ whole genome shotgun (WGS) entry which is preliminary data.</text>
</comment>
<name>A0AAD1XJH8_EUPCR</name>
<dbReference type="Pfam" id="PF02146">
    <property type="entry name" value="SIR2"/>
    <property type="match status" value="1"/>
</dbReference>
<evidence type="ECO:0008006" key="4">
    <source>
        <dbReference type="Google" id="ProtNLM"/>
    </source>
</evidence>
<accession>A0AAD1XJH8</accession>
<dbReference type="GO" id="GO:0017136">
    <property type="term" value="F:histone deacetylase activity, NAD-dependent"/>
    <property type="evidence" value="ECO:0007669"/>
    <property type="project" value="TreeGrafter"/>
</dbReference>
<dbReference type="Gene3D" id="3.40.50.1220">
    <property type="entry name" value="TPP-binding domain"/>
    <property type="match status" value="1"/>
</dbReference>
<dbReference type="PANTHER" id="PTHR11085:SF10">
    <property type="entry name" value="NAD-DEPENDENT PROTEIN DEACYLASE SIRTUIN-5, MITOCHONDRIAL-RELATED"/>
    <property type="match status" value="1"/>
</dbReference>
<dbReference type="CDD" id="cd00296">
    <property type="entry name" value="SIR2"/>
    <property type="match status" value="1"/>
</dbReference>
<dbReference type="InterPro" id="IPR003000">
    <property type="entry name" value="Sirtuin"/>
</dbReference>
<keyword evidence="1" id="KW-0808">Transferase</keyword>
<organism evidence="2 3">
    <name type="scientific">Euplotes crassus</name>
    <dbReference type="NCBI Taxonomy" id="5936"/>
    <lineage>
        <taxon>Eukaryota</taxon>
        <taxon>Sar</taxon>
        <taxon>Alveolata</taxon>
        <taxon>Ciliophora</taxon>
        <taxon>Intramacronucleata</taxon>
        <taxon>Spirotrichea</taxon>
        <taxon>Hypotrichia</taxon>
        <taxon>Euplotida</taxon>
        <taxon>Euplotidae</taxon>
        <taxon>Moneuplotes</taxon>
    </lineage>
</organism>
<dbReference type="SUPFAM" id="SSF52467">
    <property type="entry name" value="DHS-like NAD/FAD-binding domain"/>
    <property type="match status" value="1"/>
</dbReference>
<evidence type="ECO:0000313" key="2">
    <source>
        <dbReference type="EMBL" id="CAI2373794.1"/>
    </source>
</evidence>
<dbReference type="Gene3D" id="3.30.1600.10">
    <property type="entry name" value="SIR2/SIRT2 'Small Domain"/>
    <property type="match status" value="1"/>
</dbReference>
<dbReference type="AlphaFoldDB" id="A0AAD1XJH8"/>
<evidence type="ECO:0000313" key="3">
    <source>
        <dbReference type="Proteomes" id="UP001295684"/>
    </source>
</evidence>
<dbReference type="PANTHER" id="PTHR11085">
    <property type="entry name" value="NAD-DEPENDENT PROTEIN DEACYLASE SIRTUIN-5, MITOCHONDRIAL-RELATED"/>
    <property type="match status" value="1"/>
</dbReference>
<dbReference type="InterPro" id="IPR050134">
    <property type="entry name" value="NAD-dep_sirtuin_deacylases"/>
</dbReference>
<protein>
    <recommendedName>
        <fullName evidence="4">Deacetylase sirtuin-type domain-containing protein</fullName>
    </recommendedName>
</protein>
<reference evidence="2" key="1">
    <citation type="submission" date="2023-07" db="EMBL/GenBank/DDBJ databases">
        <authorList>
            <consortium name="AG Swart"/>
            <person name="Singh M."/>
            <person name="Singh A."/>
            <person name="Seah K."/>
            <person name="Emmerich C."/>
        </authorList>
    </citation>
    <scope>NUCLEOTIDE SEQUENCE</scope>
    <source>
        <strain evidence="2">DP1</strain>
    </source>
</reference>
<evidence type="ECO:0000256" key="1">
    <source>
        <dbReference type="ARBA" id="ARBA00022679"/>
    </source>
</evidence>
<gene>
    <name evidence="2" type="ORF">ECRASSUSDP1_LOCUS15142</name>
</gene>
<dbReference type="InterPro" id="IPR029035">
    <property type="entry name" value="DHS-like_NAD/FAD-binding_dom"/>
</dbReference>
<proteinExistence type="predicted"/>
<dbReference type="Proteomes" id="UP001295684">
    <property type="component" value="Unassembled WGS sequence"/>
</dbReference>
<dbReference type="InterPro" id="IPR026591">
    <property type="entry name" value="Sirtuin_cat_small_dom_sf"/>
</dbReference>
<keyword evidence="3" id="KW-1185">Reference proteome</keyword>
<dbReference type="EMBL" id="CAMPGE010015155">
    <property type="protein sequence ID" value="CAI2373794.1"/>
    <property type="molecule type" value="Genomic_DNA"/>
</dbReference>